<accession>A0A4S2KYQ1</accession>
<gene>
    <name evidence="2" type="ORF">DBV15_12176</name>
</gene>
<evidence type="ECO:0008006" key="4">
    <source>
        <dbReference type="Google" id="ProtNLM"/>
    </source>
</evidence>
<organism evidence="2 3">
    <name type="scientific">Temnothorax longispinosus</name>
    <dbReference type="NCBI Taxonomy" id="300112"/>
    <lineage>
        <taxon>Eukaryota</taxon>
        <taxon>Metazoa</taxon>
        <taxon>Ecdysozoa</taxon>
        <taxon>Arthropoda</taxon>
        <taxon>Hexapoda</taxon>
        <taxon>Insecta</taxon>
        <taxon>Pterygota</taxon>
        <taxon>Neoptera</taxon>
        <taxon>Endopterygota</taxon>
        <taxon>Hymenoptera</taxon>
        <taxon>Apocrita</taxon>
        <taxon>Aculeata</taxon>
        <taxon>Formicoidea</taxon>
        <taxon>Formicidae</taxon>
        <taxon>Myrmicinae</taxon>
        <taxon>Temnothorax</taxon>
    </lineage>
</organism>
<dbReference type="EMBL" id="QBLH01000457">
    <property type="protein sequence ID" value="TGZ55452.1"/>
    <property type="molecule type" value="Genomic_DNA"/>
</dbReference>
<evidence type="ECO:0000313" key="3">
    <source>
        <dbReference type="Proteomes" id="UP000310200"/>
    </source>
</evidence>
<name>A0A4S2KYQ1_9HYME</name>
<proteinExistence type="predicted"/>
<reference evidence="2 3" key="1">
    <citation type="journal article" date="2019" name="Philos. Trans. R. Soc. Lond., B, Biol. Sci.">
        <title>Ant behaviour and brain gene expression of defending hosts depend on the ecological success of the intruding social parasite.</title>
        <authorList>
            <person name="Kaur R."/>
            <person name="Stoldt M."/>
            <person name="Jongepier E."/>
            <person name="Feldmeyer B."/>
            <person name="Menzel F."/>
            <person name="Bornberg-Bauer E."/>
            <person name="Foitzik S."/>
        </authorList>
    </citation>
    <scope>NUCLEOTIDE SEQUENCE [LARGE SCALE GENOMIC DNA]</scope>
    <source>
        <tissue evidence="2">Whole body</tissue>
    </source>
</reference>
<protein>
    <recommendedName>
        <fullName evidence="4">DUF4806 domain-containing protein</fullName>
    </recommendedName>
</protein>
<keyword evidence="3" id="KW-1185">Reference proteome</keyword>
<dbReference type="AlphaFoldDB" id="A0A4S2KYQ1"/>
<feature type="region of interest" description="Disordered" evidence="1">
    <location>
        <begin position="256"/>
        <end position="277"/>
    </location>
</feature>
<comment type="caution">
    <text evidence="2">The sequence shown here is derived from an EMBL/GenBank/DDBJ whole genome shotgun (WGS) entry which is preliminary data.</text>
</comment>
<evidence type="ECO:0000256" key="1">
    <source>
        <dbReference type="SAM" id="MobiDB-lite"/>
    </source>
</evidence>
<dbReference type="Proteomes" id="UP000310200">
    <property type="component" value="Unassembled WGS sequence"/>
</dbReference>
<evidence type="ECO:0000313" key="2">
    <source>
        <dbReference type="EMBL" id="TGZ55452.1"/>
    </source>
</evidence>
<sequence length="529" mass="60297">MKDVYQYPLSSSELGIIQLTDISEERHVFSLTEVVAKCWLIPDGEFFLCFPLLHVKKFVVLKFLTHEGKRLTSDDDVFYAVGLTRWFTTELDENMEVQIKWPPTSVDAGSLVRKEKPPDPNWGEETILIKRFYGNLFSYLIFVADLYDKAAASCKGHVEDSNYETDHRELERFVTSPHKLVWQKQHSPQLEKQSTYKTIVCKSSGKNDGKQVAKRNIFNNIKEKIQKEKDKKLALSKKLCQLPNKKLQKSCKDKAPLYEDKENDQENMDDVSLLDRSKNIEVGQNTEELVENLNKSTILMKNIPEQQSSSTDIEVSASSSKKDFNLSSKLKESKLLPSLPCPAVGETSSFSDKSQANDHCLFQSGTSEKSGSSMVRPLRVKKQEKLNRYILPGEKVIKRPTGFPSLPVQSEQELHDLEKFLANDENLSAASMYLGRFVDKNSLESSIRKLLRNILNNNVANKFSFQGAKGKQKFDVLKIWELILGALLLYFEAEDMAVAEKVASSWLANAPWRVQTDGTIRSKKFKKTE</sequence>